<dbReference type="EC" id="2.1.-.-" evidence="3"/>
<organism evidence="3 4">
    <name type="scientific">Virgibacillus tibetensis</name>
    <dbReference type="NCBI Taxonomy" id="3042313"/>
    <lineage>
        <taxon>Bacteria</taxon>
        <taxon>Bacillati</taxon>
        <taxon>Bacillota</taxon>
        <taxon>Bacilli</taxon>
        <taxon>Bacillales</taxon>
        <taxon>Bacillaceae</taxon>
        <taxon>Virgibacillus</taxon>
    </lineage>
</organism>
<dbReference type="Gene3D" id="3.40.50.150">
    <property type="entry name" value="Vaccinia Virus protein VP39"/>
    <property type="match status" value="1"/>
</dbReference>
<protein>
    <submittedName>
        <fullName evidence="3">Class I SAM-dependent methyltransferase</fullName>
        <ecNumber evidence="3">2.1.-.-</ecNumber>
    </submittedName>
</protein>
<feature type="domain" description="Methyltransferase" evidence="2">
    <location>
        <begin position="40"/>
        <end position="135"/>
    </location>
</feature>
<dbReference type="PANTHER" id="PTHR43861">
    <property type="entry name" value="TRANS-ACONITATE 2-METHYLTRANSFERASE-RELATED"/>
    <property type="match status" value="1"/>
</dbReference>
<evidence type="ECO:0000313" key="3">
    <source>
        <dbReference type="EMBL" id="MEC5422191.1"/>
    </source>
</evidence>
<keyword evidence="3" id="KW-0489">Methyltransferase</keyword>
<dbReference type="InterPro" id="IPR029063">
    <property type="entry name" value="SAM-dependent_MTases_sf"/>
</dbReference>
<accession>A0ABU6KAL0</accession>
<proteinExistence type="predicted"/>
<dbReference type="Gene3D" id="2.20.25.110">
    <property type="entry name" value="S-adenosyl-L-methionine-dependent methyltransferases"/>
    <property type="match status" value="1"/>
</dbReference>
<dbReference type="RefSeq" id="WP_327605762.1">
    <property type="nucleotide sequence ID" value="NZ_JARZFX010000001.1"/>
</dbReference>
<comment type="caution">
    <text evidence="3">The sequence shown here is derived from an EMBL/GenBank/DDBJ whole genome shotgun (WGS) entry which is preliminary data.</text>
</comment>
<dbReference type="EMBL" id="JARZFX010000001">
    <property type="protein sequence ID" value="MEC5422191.1"/>
    <property type="molecule type" value="Genomic_DNA"/>
</dbReference>
<keyword evidence="4" id="KW-1185">Reference proteome</keyword>
<dbReference type="InterPro" id="IPR041698">
    <property type="entry name" value="Methyltransf_25"/>
</dbReference>
<reference evidence="3 4" key="1">
    <citation type="journal article" date="2024" name="Int. J. Syst. Evol. Microbiol.">
        <title>Virgibacillus tibetensis sp. nov., isolated from salt lake on the Tibetan Plateau of China.</title>
        <authorList>
            <person name="Phurbu D."/>
            <person name="Liu Z.-X."/>
            <person name="Wang R."/>
            <person name="Zheng Y.-Y."/>
            <person name="Liu H.-C."/>
            <person name="Zhou Y.-G."/>
            <person name="Yu Y.-J."/>
            <person name="Li A.-H."/>
        </authorList>
    </citation>
    <scope>NUCLEOTIDE SEQUENCE [LARGE SCALE GENOMIC DNA]</scope>
    <source>
        <strain evidence="3 4">C22-A2</strain>
    </source>
</reference>
<name>A0ABU6KAL0_9BACI</name>
<dbReference type="Proteomes" id="UP001335737">
    <property type="component" value="Unassembled WGS sequence"/>
</dbReference>
<dbReference type="SUPFAM" id="SSF53335">
    <property type="entry name" value="S-adenosyl-L-methionine-dependent methyltransferases"/>
    <property type="match status" value="1"/>
</dbReference>
<dbReference type="Pfam" id="PF13649">
    <property type="entry name" value="Methyltransf_25"/>
    <property type="match status" value="1"/>
</dbReference>
<dbReference type="GO" id="GO:0032259">
    <property type="term" value="P:methylation"/>
    <property type="evidence" value="ECO:0007669"/>
    <property type="project" value="UniProtKB-KW"/>
</dbReference>
<dbReference type="CDD" id="cd02440">
    <property type="entry name" value="AdoMet_MTases"/>
    <property type="match status" value="1"/>
</dbReference>
<evidence type="ECO:0000313" key="4">
    <source>
        <dbReference type="Proteomes" id="UP001335737"/>
    </source>
</evidence>
<sequence length="250" mass="29104">MAYQDMALLYDKLMAGAPYDQWIEFTHKVFEQSGKEFNAIADLGCGTGEITVKLAKAGYKMTGIDYSSEMLTYAEHKASEAKVTVQWLQQDLRDLDGLTELDAAVSYCDVINYITDEEEISSVFNRVAASLREGGLFIFDIHSLYHVEHHFINQTFADVMEDTSYIWFCMEGEQPGEMFHDLTFFSLDGDKYERFEEYHHQRTYSIKFYQRLLKDAGFNNLQVYGDFSLERNSLNEKTERIFFIAEKRSR</sequence>
<evidence type="ECO:0000256" key="1">
    <source>
        <dbReference type="ARBA" id="ARBA00022679"/>
    </source>
</evidence>
<keyword evidence="1 3" id="KW-0808">Transferase</keyword>
<evidence type="ECO:0000259" key="2">
    <source>
        <dbReference type="Pfam" id="PF13649"/>
    </source>
</evidence>
<dbReference type="GO" id="GO:0008168">
    <property type="term" value="F:methyltransferase activity"/>
    <property type="evidence" value="ECO:0007669"/>
    <property type="project" value="UniProtKB-KW"/>
</dbReference>
<gene>
    <name evidence="3" type="ORF">QGM71_01620</name>
</gene>